<evidence type="ECO:0000256" key="6">
    <source>
        <dbReference type="ARBA" id="ARBA00022692"/>
    </source>
</evidence>
<evidence type="ECO:0000256" key="13">
    <source>
        <dbReference type="ARBA" id="ARBA00031538"/>
    </source>
</evidence>
<dbReference type="EMBL" id="SLXQ01000004">
    <property type="protein sequence ID" value="TCP53624.1"/>
    <property type="molecule type" value="Genomic_DNA"/>
</dbReference>
<keyword evidence="21" id="KW-1185">Reference proteome</keyword>
<evidence type="ECO:0000256" key="12">
    <source>
        <dbReference type="ARBA" id="ARBA00026028"/>
    </source>
</evidence>
<keyword evidence="6 16" id="KW-0812">Transmembrane</keyword>
<keyword evidence="5" id="KW-1003">Cell membrane</keyword>
<evidence type="ECO:0000256" key="3">
    <source>
        <dbReference type="ARBA" id="ARBA00015325"/>
    </source>
</evidence>
<evidence type="ECO:0000259" key="19">
    <source>
        <dbReference type="Pfam" id="PF02096"/>
    </source>
</evidence>
<feature type="transmembrane region" description="Helical" evidence="18">
    <location>
        <begin position="95"/>
        <end position="118"/>
    </location>
</feature>
<keyword evidence="4" id="KW-0813">Transport</keyword>
<dbReference type="AlphaFoldDB" id="A0A4R2QWH8"/>
<feature type="domain" description="Membrane insertase YidC/Oxa/ALB C-terminal" evidence="19">
    <location>
        <begin position="32"/>
        <end position="253"/>
    </location>
</feature>
<comment type="function">
    <text evidence="11">Required for the insertion and/or proper folding and/or complex formation of integral membrane proteins into the membrane. Involved in integration of membrane proteins that insert both dependently and independently of the Sec translocase complex, as well as at least some lipoproteins. Aids folding of multispanning membrane proteins.</text>
</comment>
<dbReference type="Proteomes" id="UP000294911">
    <property type="component" value="Unassembled WGS sequence"/>
</dbReference>
<dbReference type="NCBIfam" id="NF002899">
    <property type="entry name" value="PRK03449.1"/>
    <property type="match status" value="1"/>
</dbReference>
<comment type="similarity">
    <text evidence="2">Belongs to the OXA1/ALB3/YidC family. Type 1 subfamily.</text>
</comment>
<keyword evidence="8 18" id="KW-1133">Transmembrane helix</keyword>
<dbReference type="InterPro" id="IPR028055">
    <property type="entry name" value="YidC/Oxa/ALB_C"/>
</dbReference>
<dbReference type="GO" id="GO:0051205">
    <property type="term" value="P:protein insertion into membrane"/>
    <property type="evidence" value="ECO:0007669"/>
    <property type="project" value="TreeGrafter"/>
</dbReference>
<feature type="transmembrane region" description="Helical" evidence="18">
    <location>
        <begin position="30"/>
        <end position="52"/>
    </location>
</feature>
<evidence type="ECO:0000256" key="10">
    <source>
        <dbReference type="ARBA" id="ARBA00023186"/>
    </source>
</evidence>
<proteinExistence type="inferred from homology"/>
<dbReference type="CDD" id="cd20070">
    <property type="entry name" value="5TM_YidC_Alb3"/>
    <property type="match status" value="1"/>
</dbReference>
<dbReference type="NCBIfam" id="TIGR03592">
    <property type="entry name" value="yidC_oxa1_cterm"/>
    <property type="match status" value="1"/>
</dbReference>
<comment type="subunit">
    <text evidence="12">Interacts with the Sec translocase complex via SecD. Specifically interacts with transmembrane segments of nascent integral membrane proteins during membrane integration.</text>
</comment>
<dbReference type="InterPro" id="IPR047196">
    <property type="entry name" value="YidC_ALB_C"/>
</dbReference>
<evidence type="ECO:0000256" key="18">
    <source>
        <dbReference type="SAM" id="Phobius"/>
    </source>
</evidence>
<feature type="region of interest" description="Disordered" evidence="17">
    <location>
        <begin position="262"/>
        <end position="284"/>
    </location>
</feature>
<evidence type="ECO:0000256" key="17">
    <source>
        <dbReference type="SAM" id="MobiDB-lite"/>
    </source>
</evidence>
<feature type="transmembrane region" description="Helical" evidence="18">
    <location>
        <begin position="5"/>
        <end position="24"/>
    </location>
</feature>
<keyword evidence="9 18" id="KW-0472">Membrane</keyword>
<evidence type="ECO:0000313" key="20">
    <source>
        <dbReference type="EMBL" id="TCP53624.1"/>
    </source>
</evidence>
<evidence type="ECO:0000313" key="21">
    <source>
        <dbReference type="Proteomes" id="UP000294911"/>
    </source>
</evidence>
<dbReference type="PANTHER" id="PTHR12428:SF65">
    <property type="entry name" value="CYTOCHROME C OXIDASE ASSEMBLY PROTEIN COX18, MITOCHONDRIAL"/>
    <property type="match status" value="1"/>
</dbReference>
<dbReference type="GO" id="GO:0005886">
    <property type="term" value="C:plasma membrane"/>
    <property type="evidence" value="ECO:0007669"/>
    <property type="project" value="UniProtKB-SubCell"/>
</dbReference>
<evidence type="ECO:0000256" key="7">
    <source>
        <dbReference type="ARBA" id="ARBA00022927"/>
    </source>
</evidence>
<evidence type="ECO:0000256" key="9">
    <source>
        <dbReference type="ARBA" id="ARBA00023136"/>
    </source>
</evidence>
<keyword evidence="10" id="KW-0143">Chaperone</keyword>
<name>A0A4R2QWH8_9PSEU</name>
<evidence type="ECO:0000256" key="15">
    <source>
        <dbReference type="ARBA" id="ARBA00033342"/>
    </source>
</evidence>
<evidence type="ECO:0000256" key="16">
    <source>
        <dbReference type="RuleBase" id="RU003945"/>
    </source>
</evidence>
<evidence type="ECO:0000256" key="14">
    <source>
        <dbReference type="ARBA" id="ARBA00033245"/>
    </source>
</evidence>
<organism evidence="20 21">
    <name type="scientific">Tamaricihabitans halophyticus</name>
    <dbReference type="NCBI Taxonomy" id="1262583"/>
    <lineage>
        <taxon>Bacteria</taxon>
        <taxon>Bacillati</taxon>
        <taxon>Actinomycetota</taxon>
        <taxon>Actinomycetes</taxon>
        <taxon>Pseudonocardiales</taxon>
        <taxon>Pseudonocardiaceae</taxon>
        <taxon>Tamaricihabitans</taxon>
    </lineage>
</organism>
<evidence type="ECO:0000256" key="8">
    <source>
        <dbReference type="ARBA" id="ARBA00022989"/>
    </source>
</evidence>
<accession>A0A4R2QWH8</accession>
<feature type="transmembrane region" description="Helical" evidence="18">
    <location>
        <begin position="212"/>
        <end position="240"/>
    </location>
</feature>
<comment type="caution">
    <text evidence="20">The sequence shown here is derived from an EMBL/GenBank/DDBJ whole genome shotgun (WGS) entry which is preliminary data.</text>
</comment>
<protein>
    <recommendedName>
        <fullName evidence="3">Membrane protein insertase YidC</fullName>
    </recommendedName>
    <alternativeName>
        <fullName evidence="15">Foldase YidC</fullName>
    </alternativeName>
    <alternativeName>
        <fullName evidence="14">Membrane integrase YidC</fullName>
    </alternativeName>
    <alternativeName>
        <fullName evidence="13">Membrane protein YidC</fullName>
    </alternativeName>
</protein>
<evidence type="ECO:0000256" key="2">
    <source>
        <dbReference type="ARBA" id="ARBA00010527"/>
    </source>
</evidence>
<dbReference type="GO" id="GO:0032977">
    <property type="term" value="F:membrane insertase activity"/>
    <property type="evidence" value="ECO:0007669"/>
    <property type="project" value="InterPro"/>
</dbReference>
<keyword evidence="7" id="KW-0653">Protein transport</keyword>
<sequence length="284" mass="31772">MFDFILYPVSAILWVWHAVFGALLEPDSGFAWSLSVFFLVFTLRVLLIKPAISQLRAGRKMQKFAPKIKELQEKYGNDRQRLMLEMQKLQSEGGFNPLGGCLPALLQIPVFLSLFYVLRSFTPGAESNYVFDREGVASFINADLFGAKLGSWISQSEAELVQFGTDRAEMLTVGLPLMVLAAAATYFTMKMSMRRQTESAMANPQTAMISKFLLYIAPAGVLFSGLFLPMPIAVLLYFLANNVWTFGQQHLLTNMIDREEARAAEAAERPDPKKRDTKDGEDGS</sequence>
<gene>
    <name evidence="20" type="ORF">EV191_104191</name>
</gene>
<dbReference type="RefSeq" id="WP_132877334.1">
    <property type="nucleotide sequence ID" value="NZ_SLXQ01000004.1"/>
</dbReference>
<evidence type="ECO:0000256" key="5">
    <source>
        <dbReference type="ARBA" id="ARBA00022475"/>
    </source>
</evidence>
<evidence type="ECO:0000256" key="4">
    <source>
        <dbReference type="ARBA" id="ARBA00022448"/>
    </source>
</evidence>
<reference evidence="20 21" key="1">
    <citation type="submission" date="2019-03" db="EMBL/GenBank/DDBJ databases">
        <title>Genomic Encyclopedia of Type Strains, Phase IV (KMG-IV): sequencing the most valuable type-strain genomes for metagenomic binning, comparative biology and taxonomic classification.</title>
        <authorList>
            <person name="Goeker M."/>
        </authorList>
    </citation>
    <scope>NUCLEOTIDE SEQUENCE [LARGE SCALE GENOMIC DNA]</scope>
    <source>
        <strain evidence="20 21">DSM 45765</strain>
    </source>
</reference>
<dbReference type="Pfam" id="PF02096">
    <property type="entry name" value="60KD_IMP"/>
    <property type="match status" value="1"/>
</dbReference>
<dbReference type="PANTHER" id="PTHR12428">
    <property type="entry name" value="OXA1"/>
    <property type="match status" value="1"/>
</dbReference>
<dbReference type="GO" id="GO:0015031">
    <property type="term" value="P:protein transport"/>
    <property type="evidence" value="ECO:0007669"/>
    <property type="project" value="UniProtKB-KW"/>
</dbReference>
<evidence type="ECO:0000256" key="1">
    <source>
        <dbReference type="ARBA" id="ARBA00004651"/>
    </source>
</evidence>
<evidence type="ECO:0000256" key="11">
    <source>
        <dbReference type="ARBA" id="ARBA00025034"/>
    </source>
</evidence>
<dbReference type="OrthoDB" id="9780552at2"/>
<dbReference type="InterPro" id="IPR001708">
    <property type="entry name" value="YidC/ALB3/OXA1/COX18"/>
</dbReference>
<comment type="subcellular location">
    <subcellularLocation>
        <location evidence="1">Cell membrane</location>
        <topology evidence="1">Multi-pass membrane protein</topology>
    </subcellularLocation>
    <subcellularLocation>
        <location evidence="16">Membrane</location>
        <topology evidence="16">Multi-pass membrane protein</topology>
    </subcellularLocation>
</comment>
<feature type="transmembrane region" description="Helical" evidence="18">
    <location>
        <begin position="170"/>
        <end position="191"/>
    </location>
</feature>